<protein>
    <submittedName>
        <fullName evidence="3">Molybdopterin-dependent oxidoreductase</fullName>
    </submittedName>
</protein>
<reference evidence="4" key="1">
    <citation type="journal article" date="2019" name="Int. J. Syst. Evol. Microbiol.">
        <title>The Global Catalogue of Microorganisms (GCM) 10K type strain sequencing project: providing services to taxonomists for standard genome sequencing and annotation.</title>
        <authorList>
            <consortium name="The Broad Institute Genomics Platform"/>
            <consortium name="The Broad Institute Genome Sequencing Center for Infectious Disease"/>
            <person name="Wu L."/>
            <person name="Ma J."/>
        </authorList>
    </citation>
    <scope>NUCLEOTIDE SEQUENCE [LARGE SCALE GENOMIC DNA]</scope>
    <source>
        <strain evidence="4">JCM 10977</strain>
    </source>
</reference>
<dbReference type="InterPro" id="IPR036374">
    <property type="entry name" value="OxRdtase_Mopterin-bd_sf"/>
</dbReference>
<dbReference type="Proteomes" id="UP001500542">
    <property type="component" value="Unassembled WGS sequence"/>
</dbReference>
<dbReference type="Gene3D" id="3.90.420.10">
    <property type="entry name" value="Oxidoreductase, molybdopterin-binding domain"/>
    <property type="match status" value="1"/>
</dbReference>
<dbReference type="PANTHER" id="PTHR43032">
    <property type="entry name" value="PROTEIN-METHIONINE-SULFOXIDE REDUCTASE"/>
    <property type="match status" value="1"/>
</dbReference>
<keyword evidence="1" id="KW-0472">Membrane</keyword>
<evidence type="ECO:0000313" key="4">
    <source>
        <dbReference type="Proteomes" id="UP001500542"/>
    </source>
</evidence>
<dbReference type="EMBL" id="BAAAHK010000007">
    <property type="protein sequence ID" value="GAA0941129.1"/>
    <property type="molecule type" value="Genomic_DNA"/>
</dbReference>
<accession>A0ABP4AY83</accession>
<feature type="transmembrane region" description="Helical" evidence="1">
    <location>
        <begin position="149"/>
        <end position="169"/>
    </location>
</feature>
<name>A0ABP4AY83_9ACTN</name>
<dbReference type="PANTHER" id="PTHR43032:SF2">
    <property type="entry name" value="BLL0505 PROTEIN"/>
    <property type="match status" value="1"/>
</dbReference>
<evidence type="ECO:0000259" key="2">
    <source>
        <dbReference type="Pfam" id="PF00174"/>
    </source>
</evidence>
<evidence type="ECO:0000256" key="1">
    <source>
        <dbReference type="SAM" id="Phobius"/>
    </source>
</evidence>
<proteinExistence type="predicted"/>
<feature type="transmembrane region" description="Helical" evidence="1">
    <location>
        <begin position="65"/>
        <end position="87"/>
    </location>
</feature>
<dbReference type="CDD" id="cd00321">
    <property type="entry name" value="SO_family_Moco"/>
    <property type="match status" value="1"/>
</dbReference>
<sequence>MKLPQPPTEESFPSPLHHPRTATVLGRWLGVAITICFLTGLFSHFQQATPGWLVIPSRPASLYRVTQGLHVLSGIVSVPLLLAKLWTVYPKLFAKLPWPPSRKALGTVLERGSILVLVSALALELFIGFLNTLQWYPWPFPFKETHYALAWIIIGALLVHLAVKLPLILANWRRTPADRTSLPHDPARTPVPPADSLPPAITGLTRRGLFRTVAGAASLVGIASIGQSVPAFGPIAVLSPRKPNIGPQGLPVNRTAEAAGVQPVDATWRFTIKAPTPLSYSLAELQALPQSHSALPIACVEGWSQGAHWEGIRIRDLLSLCDAPPNAHLRVISMEKGGFYATTELPPNFAQDPLTLLALRLNGAPLALDHGYPARIIAPNRPGVLQTKWVHRLEVLQ</sequence>
<dbReference type="InterPro" id="IPR000572">
    <property type="entry name" value="OxRdtase_Mopterin-bd_dom"/>
</dbReference>
<comment type="caution">
    <text evidence="3">The sequence shown here is derived from an EMBL/GenBank/DDBJ whole genome shotgun (WGS) entry which is preliminary data.</text>
</comment>
<evidence type="ECO:0000313" key="3">
    <source>
        <dbReference type="EMBL" id="GAA0941129.1"/>
    </source>
</evidence>
<keyword evidence="1" id="KW-0812">Transmembrane</keyword>
<dbReference type="Pfam" id="PF00174">
    <property type="entry name" value="Oxidored_molyb"/>
    <property type="match status" value="1"/>
</dbReference>
<gene>
    <name evidence="3" type="ORF">GCM10009554_32460</name>
</gene>
<dbReference type="SUPFAM" id="SSF56524">
    <property type="entry name" value="Oxidoreductase molybdopterin-binding domain"/>
    <property type="match status" value="1"/>
</dbReference>
<keyword evidence="1" id="KW-1133">Transmembrane helix</keyword>
<keyword evidence="4" id="KW-1185">Reference proteome</keyword>
<feature type="domain" description="Oxidoreductase molybdopterin-binding" evidence="2">
    <location>
        <begin position="265"/>
        <end position="396"/>
    </location>
</feature>
<feature type="transmembrane region" description="Helical" evidence="1">
    <location>
        <begin position="108"/>
        <end position="129"/>
    </location>
</feature>
<organism evidence="3 4">
    <name type="scientific">Kribbella koreensis</name>
    <dbReference type="NCBI Taxonomy" id="57909"/>
    <lineage>
        <taxon>Bacteria</taxon>
        <taxon>Bacillati</taxon>
        <taxon>Actinomycetota</taxon>
        <taxon>Actinomycetes</taxon>
        <taxon>Propionibacteriales</taxon>
        <taxon>Kribbellaceae</taxon>
        <taxon>Kribbella</taxon>
    </lineage>
</organism>
<feature type="transmembrane region" description="Helical" evidence="1">
    <location>
        <begin position="24"/>
        <end position="45"/>
    </location>
</feature>